<sequence length="925" mass="102757">MAWMTSLIVGLCHLILVNSADVHYSVTEQSKSGLLVGNIPDSIDLVNLVSQASIPYMKYSFLSIDSNLRKYFSLNEKSGDLRLSSSEVLDREAVCQFDITCNLELQIAIQSTHTQFFRKVLVSIDVIDINDHVPEFKENFTTLTISESVQIPSSFPLPSAIDKDTGINNSLQGYEIFPQDGPFELSYSKSNSNLMLRVVKELDHEMRDLYTVKIIARDGGDPAREGVLNVDIIVEDINDNAPKFTQDKYAKVVDETVNPGSLLLTLKAVDADSGKNGQVRYRLSPQQPAHILSMFSVDTTLGELRLVGDFQYAETELYKIDVEASDMGDQPFTTKTTVSITVEDTINSRPKLLVSYLSQNNYSSISEYANLGVAVAHILVKDTDRGPNGIVQCNLTSGGYFELQSYDIKEYKVIVARSLDREVIQVHNVTIECTDAGLPSLSTTETFQVRVIDENDNAPIFPKRFYNMTIRENNEIGREILTVAAMDADDRATGNGKITYSLQDVSNGQLLINPDTGVIKAMTSFDYELKRQINFTVVADDNGIPRRSAKVPVRVTILDENDQVPYFAQSRFTIAVSEYASRGDLIGEITAFDFEQGRNGQFEITKIPGSGRGKMTHKSGVYYSGSVDNSPVDLEKLDDDKIPFEVHHNGSLILLGELDHEIRCSYEFEVRVTDKGEPPLSDTATVVIDVTDENDNTPYILHPNVSEVMFVALTGADAPQTLFSFEVLDRDSGSNSFLVYTVTARNDSGRFDVDSQGEVKRTRDFSYRDAGTYKLSVMVRDSGTPPLSDVRTVLIHISGGNGTAGRSGLMKDQYIVIALTLVCVTILLSVTIILIIVIMRRLDKRRKHSAGLTPRPPMHIPNSRVITTFMDPVKMDNFRHDSANREYRDDHLGSMGNHKMNDSHFGFTSSSGSINKNGLADNGYQ</sequence>
<evidence type="ECO:0000256" key="11">
    <source>
        <dbReference type="PROSITE-ProRule" id="PRU00043"/>
    </source>
</evidence>
<dbReference type="PROSITE" id="PS50268">
    <property type="entry name" value="CADHERIN_2"/>
    <property type="match status" value="7"/>
</dbReference>
<reference evidence="15" key="1">
    <citation type="submission" date="2021-04" db="EMBL/GenBank/DDBJ databases">
        <authorList>
            <consortium name="Molecular Ecology Group"/>
        </authorList>
    </citation>
    <scope>NUCLEOTIDE SEQUENCE</scope>
</reference>
<dbReference type="FunFam" id="2.60.40.60:FF:000092">
    <property type="entry name" value="Protocadherin 8"/>
    <property type="match status" value="1"/>
</dbReference>
<feature type="domain" description="Cadherin" evidence="14">
    <location>
        <begin position="722"/>
        <end position="807"/>
    </location>
</feature>
<dbReference type="OrthoDB" id="6252479at2759"/>
<dbReference type="GO" id="GO:0016477">
    <property type="term" value="P:cell migration"/>
    <property type="evidence" value="ECO:0007669"/>
    <property type="project" value="TreeGrafter"/>
</dbReference>
<dbReference type="GO" id="GO:0007156">
    <property type="term" value="P:homophilic cell adhesion via plasma membrane adhesion molecules"/>
    <property type="evidence" value="ECO:0007669"/>
    <property type="project" value="InterPro"/>
</dbReference>
<dbReference type="InterPro" id="IPR002126">
    <property type="entry name" value="Cadherin-like_dom"/>
</dbReference>
<dbReference type="GO" id="GO:0045296">
    <property type="term" value="F:cadherin binding"/>
    <property type="evidence" value="ECO:0007669"/>
    <property type="project" value="TreeGrafter"/>
</dbReference>
<comment type="subcellular location">
    <subcellularLocation>
        <location evidence="1">Cell membrane</location>
        <topology evidence="1">Single-pass type I membrane protein</topology>
    </subcellularLocation>
</comment>
<keyword evidence="2" id="KW-1003">Cell membrane</keyword>
<protein>
    <recommendedName>
        <fullName evidence="14">Cadherin domain-containing protein</fullName>
    </recommendedName>
</protein>
<dbReference type="FunFam" id="2.60.40.60:FF:000007">
    <property type="entry name" value="Protocadherin alpha 2"/>
    <property type="match status" value="1"/>
</dbReference>
<feature type="domain" description="Cadherin" evidence="14">
    <location>
        <begin position="137"/>
        <end position="244"/>
    </location>
</feature>
<dbReference type="InterPro" id="IPR015919">
    <property type="entry name" value="Cadherin-like_sf"/>
</dbReference>
<dbReference type="GO" id="GO:0016342">
    <property type="term" value="C:catenin complex"/>
    <property type="evidence" value="ECO:0007669"/>
    <property type="project" value="TreeGrafter"/>
</dbReference>
<evidence type="ECO:0000256" key="3">
    <source>
        <dbReference type="ARBA" id="ARBA00022692"/>
    </source>
</evidence>
<dbReference type="PROSITE" id="PS00232">
    <property type="entry name" value="CADHERIN_1"/>
    <property type="match status" value="3"/>
</dbReference>
<feature type="transmembrane region" description="Helical" evidence="12">
    <location>
        <begin position="814"/>
        <end position="839"/>
    </location>
</feature>
<keyword evidence="8 12" id="KW-1133">Transmembrane helix</keyword>
<dbReference type="Gene3D" id="2.60.40.60">
    <property type="entry name" value="Cadherins"/>
    <property type="match status" value="7"/>
</dbReference>
<dbReference type="Pfam" id="PF08266">
    <property type="entry name" value="Cadherin_2"/>
    <property type="match status" value="1"/>
</dbReference>
<evidence type="ECO:0000313" key="15">
    <source>
        <dbReference type="EMBL" id="CAG5126692.1"/>
    </source>
</evidence>
<dbReference type="InterPro" id="IPR039808">
    <property type="entry name" value="Cadherin"/>
</dbReference>
<dbReference type="InterPro" id="IPR020894">
    <property type="entry name" value="Cadherin_CS"/>
</dbReference>
<feature type="domain" description="Cadherin" evidence="14">
    <location>
        <begin position="245"/>
        <end position="352"/>
    </location>
</feature>
<evidence type="ECO:0000256" key="7">
    <source>
        <dbReference type="ARBA" id="ARBA00022889"/>
    </source>
</evidence>
<dbReference type="SUPFAM" id="SSF49313">
    <property type="entry name" value="Cadherin-like"/>
    <property type="match status" value="7"/>
</dbReference>
<accession>A0A8S3ZHS8</accession>
<evidence type="ECO:0000313" key="16">
    <source>
        <dbReference type="Proteomes" id="UP000678393"/>
    </source>
</evidence>
<keyword evidence="6 11" id="KW-0106">Calcium</keyword>
<dbReference type="GO" id="GO:0034332">
    <property type="term" value="P:adherens junction organization"/>
    <property type="evidence" value="ECO:0007669"/>
    <property type="project" value="TreeGrafter"/>
</dbReference>
<dbReference type="Pfam" id="PF00028">
    <property type="entry name" value="Cadherin"/>
    <property type="match status" value="5"/>
</dbReference>
<evidence type="ECO:0000256" key="8">
    <source>
        <dbReference type="ARBA" id="ARBA00022989"/>
    </source>
</evidence>
<feature type="domain" description="Cadherin" evidence="14">
    <location>
        <begin position="568"/>
        <end position="700"/>
    </location>
</feature>
<evidence type="ECO:0000256" key="4">
    <source>
        <dbReference type="ARBA" id="ARBA00022729"/>
    </source>
</evidence>
<keyword evidence="7" id="KW-0130">Cell adhesion</keyword>
<keyword evidence="16" id="KW-1185">Reference proteome</keyword>
<dbReference type="CDD" id="cd11304">
    <property type="entry name" value="Cadherin_repeat"/>
    <property type="match status" value="7"/>
</dbReference>
<dbReference type="EMBL" id="CAJHNH020002429">
    <property type="protein sequence ID" value="CAG5126692.1"/>
    <property type="molecule type" value="Genomic_DNA"/>
</dbReference>
<keyword evidence="9 12" id="KW-0472">Membrane</keyword>
<evidence type="ECO:0000256" key="13">
    <source>
        <dbReference type="SAM" id="SignalP"/>
    </source>
</evidence>
<keyword evidence="4 13" id="KW-0732">Signal</keyword>
<evidence type="ECO:0000256" key="6">
    <source>
        <dbReference type="ARBA" id="ARBA00022837"/>
    </source>
</evidence>
<feature type="domain" description="Cadherin" evidence="14">
    <location>
        <begin position="357"/>
        <end position="461"/>
    </location>
</feature>
<dbReference type="GO" id="GO:0016339">
    <property type="term" value="P:calcium-dependent cell-cell adhesion via plasma membrane cell adhesion molecules"/>
    <property type="evidence" value="ECO:0007669"/>
    <property type="project" value="TreeGrafter"/>
</dbReference>
<feature type="domain" description="Cadherin" evidence="14">
    <location>
        <begin position="18"/>
        <end position="136"/>
    </location>
</feature>
<feature type="signal peptide" evidence="13">
    <location>
        <begin position="1"/>
        <end position="19"/>
    </location>
</feature>
<feature type="domain" description="Cadherin" evidence="14">
    <location>
        <begin position="462"/>
        <end position="567"/>
    </location>
</feature>
<dbReference type="AlphaFoldDB" id="A0A8S3ZHS8"/>
<dbReference type="FunFam" id="2.60.40.60:FF:000002">
    <property type="entry name" value="Protocadherin alpha 2"/>
    <property type="match status" value="1"/>
</dbReference>
<evidence type="ECO:0000256" key="1">
    <source>
        <dbReference type="ARBA" id="ARBA00004251"/>
    </source>
</evidence>
<name>A0A8S3ZHS8_9EUPU</name>
<dbReference type="GO" id="GO:0044331">
    <property type="term" value="P:cell-cell adhesion mediated by cadherin"/>
    <property type="evidence" value="ECO:0007669"/>
    <property type="project" value="TreeGrafter"/>
</dbReference>
<dbReference type="FunFam" id="2.60.40.60:FF:000020">
    <property type="entry name" value="Dachsous cadherin-related 1b"/>
    <property type="match status" value="1"/>
</dbReference>
<dbReference type="SMART" id="SM00112">
    <property type="entry name" value="CA"/>
    <property type="match status" value="7"/>
</dbReference>
<dbReference type="PANTHER" id="PTHR24027">
    <property type="entry name" value="CADHERIN-23"/>
    <property type="match status" value="1"/>
</dbReference>
<dbReference type="Proteomes" id="UP000678393">
    <property type="component" value="Unassembled WGS sequence"/>
</dbReference>
<evidence type="ECO:0000256" key="10">
    <source>
        <dbReference type="ARBA" id="ARBA00023180"/>
    </source>
</evidence>
<dbReference type="GO" id="GO:0005912">
    <property type="term" value="C:adherens junction"/>
    <property type="evidence" value="ECO:0007669"/>
    <property type="project" value="TreeGrafter"/>
</dbReference>
<dbReference type="PANTHER" id="PTHR24027:SF422">
    <property type="entry name" value="CADHERIN DOMAIN-CONTAINING PROTEIN"/>
    <property type="match status" value="1"/>
</dbReference>
<evidence type="ECO:0000259" key="14">
    <source>
        <dbReference type="PROSITE" id="PS50268"/>
    </source>
</evidence>
<gene>
    <name evidence="15" type="ORF">CUNI_LOCUS12250</name>
</gene>
<evidence type="ECO:0000256" key="5">
    <source>
        <dbReference type="ARBA" id="ARBA00022737"/>
    </source>
</evidence>
<dbReference type="GO" id="GO:0008013">
    <property type="term" value="F:beta-catenin binding"/>
    <property type="evidence" value="ECO:0007669"/>
    <property type="project" value="TreeGrafter"/>
</dbReference>
<evidence type="ECO:0000256" key="9">
    <source>
        <dbReference type="ARBA" id="ARBA00023136"/>
    </source>
</evidence>
<evidence type="ECO:0000256" key="12">
    <source>
        <dbReference type="SAM" id="Phobius"/>
    </source>
</evidence>
<dbReference type="PRINTS" id="PR00205">
    <property type="entry name" value="CADHERIN"/>
</dbReference>
<evidence type="ECO:0000256" key="2">
    <source>
        <dbReference type="ARBA" id="ARBA00022475"/>
    </source>
</evidence>
<keyword evidence="3 12" id="KW-0812">Transmembrane</keyword>
<dbReference type="GO" id="GO:0000902">
    <property type="term" value="P:cell morphogenesis"/>
    <property type="evidence" value="ECO:0007669"/>
    <property type="project" value="TreeGrafter"/>
</dbReference>
<feature type="non-terminal residue" evidence="15">
    <location>
        <position position="925"/>
    </location>
</feature>
<proteinExistence type="predicted"/>
<feature type="chain" id="PRO_5035775509" description="Cadherin domain-containing protein" evidence="13">
    <location>
        <begin position="20"/>
        <end position="925"/>
    </location>
</feature>
<dbReference type="InterPro" id="IPR013164">
    <property type="entry name" value="Cadherin_N"/>
</dbReference>
<organism evidence="15 16">
    <name type="scientific">Candidula unifasciata</name>
    <dbReference type="NCBI Taxonomy" id="100452"/>
    <lineage>
        <taxon>Eukaryota</taxon>
        <taxon>Metazoa</taxon>
        <taxon>Spiralia</taxon>
        <taxon>Lophotrochozoa</taxon>
        <taxon>Mollusca</taxon>
        <taxon>Gastropoda</taxon>
        <taxon>Heterobranchia</taxon>
        <taxon>Euthyneura</taxon>
        <taxon>Panpulmonata</taxon>
        <taxon>Eupulmonata</taxon>
        <taxon>Stylommatophora</taxon>
        <taxon>Helicina</taxon>
        <taxon>Helicoidea</taxon>
        <taxon>Geomitridae</taxon>
        <taxon>Candidula</taxon>
    </lineage>
</organism>
<dbReference type="GO" id="GO:0005509">
    <property type="term" value="F:calcium ion binding"/>
    <property type="evidence" value="ECO:0007669"/>
    <property type="project" value="UniProtKB-UniRule"/>
</dbReference>
<comment type="caution">
    <text evidence="15">The sequence shown here is derived from an EMBL/GenBank/DDBJ whole genome shotgun (WGS) entry which is preliminary data.</text>
</comment>
<keyword evidence="10" id="KW-0325">Glycoprotein</keyword>
<dbReference type="GO" id="GO:0007043">
    <property type="term" value="P:cell-cell junction assembly"/>
    <property type="evidence" value="ECO:0007669"/>
    <property type="project" value="TreeGrafter"/>
</dbReference>
<keyword evidence="5" id="KW-0677">Repeat</keyword>